<feature type="non-terminal residue" evidence="3">
    <location>
        <position position="1"/>
    </location>
</feature>
<keyword evidence="2" id="KW-0472">Membrane</keyword>
<reference evidence="4" key="1">
    <citation type="submission" date="2021-01" db="EMBL/GenBank/DDBJ databases">
        <title>Caligus Genome Assembly.</title>
        <authorList>
            <person name="Gallardo-Escarate C."/>
        </authorList>
    </citation>
    <scope>NUCLEOTIDE SEQUENCE [LARGE SCALE GENOMIC DNA]</scope>
</reference>
<feature type="non-terminal residue" evidence="3">
    <location>
        <position position="95"/>
    </location>
</feature>
<protein>
    <submittedName>
        <fullName evidence="3">Uncharacterized protein</fullName>
    </submittedName>
</protein>
<evidence type="ECO:0000313" key="3">
    <source>
        <dbReference type="EMBL" id="QQP37583.1"/>
    </source>
</evidence>
<dbReference type="EMBL" id="CP045901">
    <property type="protein sequence ID" value="QQP37583.1"/>
    <property type="molecule type" value="Genomic_DNA"/>
</dbReference>
<evidence type="ECO:0000256" key="2">
    <source>
        <dbReference type="SAM" id="Phobius"/>
    </source>
</evidence>
<feature type="transmembrane region" description="Helical" evidence="2">
    <location>
        <begin position="34"/>
        <end position="53"/>
    </location>
</feature>
<evidence type="ECO:0000256" key="1">
    <source>
        <dbReference type="SAM" id="MobiDB-lite"/>
    </source>
</evidence>
<evidence type="ECO:0000313" key="4">
    <source>
        <dbReference type="Proteomes" id="UP000595437"/>
    </source>
</evidence>
<feature type="region of interest" description="Disordered" evidence="1">
    <location>
        <begin position="76"/>
        <end position="95"/>
    </location>
</feature>
<proteinExistence type="predicted"/>
<gene>
    <name evidence="3" type="ORF">FKW44_017889</name>
</gene>
<organism evidence="3 4">
    <name type="scientific">Caligus rogercresseyi</name>
    <name type="common">Sea louse</name>
    <dbReference type="NCBI Taxonomy" id="217165"/>
    <lineage>
        <taxon>Eukaryota</taxon>
        <taxon>Metazoa</taxon>
        <taxon>Ecdysozoa</taxon>
        <taxon>Arthropoda</taxon>
        <taxon>Crustacea</taxon>
        <taxon>Multicrustacea</taxon>
        <taxon>Hexanauplia</taxon>
        <taxon>Copepoda</taxon>
        <taxon>Siphonostomatoida</taxon>
        <taxon>Caligidae</taxon>
        <taxon>Caligus</taxon>
    </lineage>
</organism>
<name>A0A7T8JWF2_CALRO</name>
<dbReference type="AlphaFoldDB" id="A0A7T8JWF2"/>
<keyword evidence="4" id="KW-1185">Reference proteome</keyword>
<accession>A0A7T8JWF2</accession>
<keyword evidence="2" id="KW-1133">Transmembrane helix</keyword>
<sequence>LAPWSLRLPLGLIVGMVMVKTTNSCLQRLRDCRWLLLTILLISGIYALPELFIRNTTTFISFGSQTDMCLLGSRDPSTTPTWHSKSSSTLLPALF</sequence>
<keyword evidence="2" id="KW-0812">Transmembrane</keyword>
<dbReference type="Proteomes" id="UP000595437">
    <property type="component" value="Chromosome 12"/>
</dbReference>
<feature type="transmembrane region" description="Helical" evidence="2">
    <location>
        <begin position="6"/>
        <end position="22"/>
    </location>
</feature>